<sequence>MELTQLQISEIISNYTSSSEGFVTLQSLIMNSLMFHERELFVSENKDEQSNGFRSRRWYSHGFEFSLRIPRSRSGNFYPVILGLIRNESEERARLLNLLYTKGLTTEQIGEVSECVYGRSYSKQQVFAIDSEFSEVFRMEDNSVESLWGYEHFVTFVDRWEKKYPTLKKYKAERNMAYFTYMDFPKEVQRCIYTTNRIERLNRKYKRTINMRTSMPSAQAVIFLLESVAMEETKNAHKKKIYQFKSWKNINENGNTKDKREE</sequence>
<dbReference type="RefSeq" id="WP_008447550.1">
    <property type="nucleotide sequence ID" value="NZ_ADFQ01000024.1"/>
</dbReference>
<reference evidence="7 8" key="1">
    <citation type="submission" date="2010-09" db="EMBL/GenBank/DDBJ databases">
        <authorList>
            <person name="Harkins D.M."/>
            <person name="Madupu R."/>
            <person name="Durkin A.S."/>
            <person name="Torralba M."/>
            <person name="Methe B."/>
            <person name="Sutton G.G."/>
            <person name="Nelson K.E."/>
        </authorList>
    </citation>
    <scope>NUCLEOTIDE SEQUENCE [LARGE SCALE GENOMIC DNA]</scope>
    <source>
        <strain evidence="7 8">CRIS 21A-A</strain>
    </source>
</reference>
<gene>
    <name evidence="7" type="ORF">HMPREF9018_2061</name>
</gene>
<dbReference type="EMBL" id="ADFQ01000024">
    <property type="protein sequence ID" value="EFN91673.1"/>
    <property type="molecule type" value="Genomic_DNA"/>
</dbReference>
<protein>
    <recommendedName>
        <fullName evidence="6">Mutator family transposase</fullName>
    </recommendedName>
</protein>
<evidence type="ECO:0000256" key="1">
    <source>
        <dbReference type="ARBA" id="ARBA00002190"/>
    </source>
</evidence>
<evidence type="ECO:0000256" key="2">
    <source>
        <dbReference type="ARBA" id="ARBA00010961"/>
    </source>
</evidence>
<keyword evidence="3 6" id="KW-0815">Transposition</keyword>
<dbReference type="PANTHER" id="PTHR33217:SF7">
    <property type="entry name" value="TRANSPOSASE FOR INSERTION SEQUENCE ELEMENT IS1081"/>
    <property type="match status" value="1"/>
</dbReference>
<dbReference type="Proteomes" id="UP000016016">
    <property type="component" value="Unassembled WGS sequence"/>
</dbReference>
<dbReference type="PANTHER" id="PTHR33217">
    <property type="entry name" value="TRANSPOSASE FOR INSERTION SEQUENCE ELEMENT IS1081"/>
    <property type="match status" value="1"/>
</dbReference>
<dbReference type="AlphaFoldDB" id="E1GUI4"/>
<comment type="caution">
    <text evidence="7">The sequence shown here is derived from an EMBL/GenBank/DDBJ whole genome shotgun (WGS) entry which is preliminary data.</text>
</comment>
<keyword evidence="5 6" id="KW-0233">DNA recombination</keyword>
<dbReference type="eggNOG" id="COG3328">
    <property type="taxonomic scope" value="Bacteria"/>
</dbReference>
<proteinExistence type="inferred from homology"/>
<evidence type="ECO:0000313" key="7">
    <source>
        <dbReference type="EMBL" id="EFN91673.1"/>
    </source>
</evidence>
<evidence type="ECO:0000256" key="5">
    <source>
        <dbReference type="ARBA" id="ARBA00023172"/>
    </source>
</evidence>
<evidence type="ECO:0000256" key="6">
    <source>
        <dbReference type="RuleBase" id="RU365089"/>
    </source>
</evidence>
<keyword evidence="6" id="KW-0814">Transposable element</keyword>
<dbReference type="GO" id="GO:0004803">
    <property type="term" value="F:transposase activity"/>
    <property type="evidence" value="ECO:0007669"/>
    <property type="project" value="UniProtKB-UniRule"/>
</dbReference>
<comment type="similarity">
    <text evidence="2 6">Belongs to the transposase mutator family.</text>
</comment>
<organism evidence="7 8">
    <name type="scientific">Prevotella amnii CRIS 21A-A</name>
    <dbReference type="NCBI Taxonomy" id="679191"/>
    <lineage>
        <taxon>Bacteria</taxon>
        <taxon>Pseudomonadati</taxon>
        <taxon>Bacteroidota</taxon>
        <taxon>Bacteroidia</taxon>
        <taxon>Bacteroidales</taxon>
        <taxon>Prevotellaceae</taxon>
        <taxon>Prevotella</taxon>
    </lineage>
</organism>
<comment type="function">
    <text evidence="1 6">Required for the transposition of the insertion element.</text>
</comment>
<evidence type="ECO:0000256" key="4">
    <source>
        <dbReference type="ARBA" id="ARBA00023125"/>
    </source>
</evidence>
<evidence type="ECO:0000313" key="8">
    <source>
        <dbReference type="Proteomes" id="UP000016016"/>
    </source>
</evidence>
<name>E1GUI4_9BACT</name>
<dbReference type="GO" id="GO:0006313">
    <property type="term" value="P:DNA transposition"/>
    <property type="evidence" value="ECO:0007669"/>
    <property type="project" value="UniProtKB-UniRule"/>
</dbReference>
<keyword evidence="4 6" id="KW-0238">DNA-binding</keyword>
<accession>E1GUI4</accession>
<evidence type="ECO:0000256" key="3">
    <source>
        <dbReference type="ARBA" id="ARBA00022578"/>
    </source>
</evidence>
<dbReference type="InterPro" id="IPR001207">
    <property type="entry name" value="Transposase_mutator"/>
</dbReference>
<dbReference type="GO" id="GO:0003677">
    <property type="term" value="F:DNA binding"/>
    <property type="evidence" value="ECO:0007669"/>
    <property type="project" value="UniProtKB-UniRule"/>
</dbReference>
<dbReference type="Pfam" id="PF00872">
    <property type="entry name" value="Transposase_mut"/>
    <property type="match status" value="2"/>
</dbReference>